<proteinExistence type="predicted"/>
<name>A0A399RAX3_9PROT</name>
<dbReference type="RefSeq" id="WP_119455169.1">
    <property type="nucleotide sequence ID" value="NZ_QWGA01000008.1"/>
</dbReference>
<accession>A0A399RAX3</accession>
<evidence type="ECO:0000313" key="2">
    <source>
        <dbReference type="Proteomes" id="UP000265845"/>
    </source>
</evidence>
<gene>
    <name evidence="1" type="ORF">D1222_15620</name>
</gene>
<organism evidence="1 2">
    <name type="scientific">Henriciella algicola</name>
    <dbReference type="NCBI Taxonomy" id="1608422"/>
    <lineage>
        <taxon>Bacteria</taxon>
        <taxon>Pseudomonadati</taxon>
        <taxon>Pseudomonadota</taxon>
        <taxon>Alphaproteobacteria</taxon>
        <taxon>Hyphomonadales</taxon>
        <taxon>Hyphomonadaceae</taxon>
        <taxon>Henriciella</taxon>
    </lineage>
</organism>
<dbReference type="AlphaFoldDB" id="A0A399RAX3"/>
<sequence length="103" mass="12025">MVEKENHARGFRLARRALIGQHHHMVRIFLSEVDLPFAEEVVHRVSVLIPGTEPYIDGGLFHAKSEGFDKNQLLIAVHDQFLQCRLAAQNEQLRRQLYERLLR</sequence>
<keyword evidence="2" id="KW-1185">Reference proteome</keyword>
<reference evidence="1 2" key="1">
    <citation type="submission" date="2018-08" db="EMBL/GenBank/DDBJ databases">
        <title>Henriciella mobilis sp. nov., isolated from seawater.</title>
        <authorList>
            <person name="Cheng H."/>
            <person name="Wu Y.-H."/>
            <person name="Xu X.-W."/>
            <person name="Guo L.-L."/>
        </authorList>
    </citation>
    <scope>NUCLEOTIDE SEQUENCE [LARGE SCALE GENOMIC DNA]</scope>
    <source>
        <strain evidence="1 2">CCUG67844</strain>
    </source>
</reference>
<comment type="caution">
    <text evidence="1">The sequence shown here is derived from an EMBL/GenBank/DDBJ whole genome shotgun (WGS) entry which is preliminary data.</text>
</comment>
<evidence type="ECO:0000313" key="1">
    <source>
        <dbReference type="EMBL" id="RIJ27794.1"/>
    </source>
</evidence>
<dbReference type="Proteomes" id="UP000265845">
    <property type="component" value="Unassembled WGS sequence"/>
</dbReference>
<protein>
    <submittedName>
        <fullName evidence="1">Uncharacterized protein</fullName>
    </submittedName>
</protein>
<dbReference type="EMBL" id="QWGA01000008">
    <property type="protein sequence ID" value="RIJ27794.1"/>
    <property type="molecule type" value="Genomic_DNA"/>
</dbReference>